<dbReference type="Proteomes" id="UP001482620">
    <property type="component" value="Unassembled WGS sequence"/>
</dbReference>
<gene>
    <name evidence="2" type="ORF">ILYODFUR_000303</name>
</gene>
<sequence>MCRVFQMPDVFASPPFPSLWFLQGHTVSIRASGLQEPEHSSVSVLPREAQPCLGPCICGLGASCGERANRGAPSSWFHSGNKASLGCSKSTDVLRNSQRPFRSWMTREPRALERPNGRVKVQTTETEAEEEEHKGIKIMRAD</sequence>
<feature type="region of interest" description="Disordered" evidence="1">
    <location>
        <begin position="98"/>
        <end position="142"/>
    </location>
</feature>
<organism evidence="2 3">
    <name type="scientific">Ilyodon furcidens</name>
    <name type="common">goldbreast splitfin</name>
    <dbReference type="NCBI Taxonomy" id="33524"/>
    <lineage>
        <taxon>Eukaryota</taxon>
        <taxon>Metazoa</taxon>
        <taxon>Chordata</taxon>
        <taxon>Craniata</taxon>
        <taxon>Vertebrata</taxon>
        <taxon>Euteleostomi</taxon>
        <taxon>Actinopterygii</taxon>
        <taxon>Neopterygii</taxon>
        <taxon>Teleostei</taxon>
        <taxon>Neoteleostei</taxon>
        <taxon>Acanthomorphata</taxon>
        <taxon>Ovalentaria</taxon>
        <taxon>Atherinomorphae</taxon>
        <taxon>Cyprinodontiformes</taxon>
        <taxon>Goodeidae</taxon>
        <taxon>Ilyodon</taxon>
    </lineage>
</organism>
<accession>A0ABV0UMU0</accession>
<dbReference type="EMBL" id="JAHRIQ010081110">
    <property type="protein sequence ID" value="MEQ2246529.1"/>
    <property type="molecule type" value="Genomic_DNA"/>
</dbReference>
<feature type="compositionally biased region" description="Basic and acidic residues" evidence="1">
    <location>
        <begin position="131"/>
        <end position="142"/>
    </location>
</feature>
<reference evidence="2 3" key="1">
    <citation type="submission" date="2021-06" db="EMBL/GenBank/DDBJ databases">
        <authorList>
            <person name="Palmer J.M."/>
        </authorList>
    </citation>
    <scope>NUCLEOTIDE SEQUENCE [LARGE SCALE GENOMIC DNA]</scope>
    <source>
        <strain evidence="3">if_2019</strain>
        <tissue evidence="2">Muscle</tissue>
    </source>
</reference>
<proteinExistence type="predicted"/>
<keyword evidence="3" id="KW-1185">Reference proteome</keyword>
<evidence type="ECO:0000313" key="2">
    <source>
        <dbReference type="EMBL" id="MEQ2246529.1"/>
    </source>
</evidence>
<protein>
    <submittedName>
        <fullName evidence="2">Uncharacterized protein</fullName>
    </submittedName>
</protein>
<evidence type="ECO:0000313" key="3">
    <source>
        <dbReference type="Proteomes" id="UP001482620"/>
    </source>
</evidence>
<feature type="compositionally biased region" description="Basic and acidic residues" evidence="1">
    <location>
        <begin position="105"/>
        <end position="116"/>
    </location>
</feature>
<name>A0ABV0UMU0_9TELE</name>
<comment type="caution">
    <text evidence="2">The sequence shown here is derived from an EMBL/GenBank/DDBJ whole genome shotgun (WGS) entry which is preliminary data.</text>
</comment>
<evidence type="ECO:0000256" key="1">
    <source>
        <dbReference type="SAM" id="MobiDB-lite"/>
    </source>
</evidence>